<dbReference type="InterPro" id="IPR020471">
    <property type="entry name" value="AKR"/>
</dbReference>
<dbReference type="GO" id="GO:0042843">
    <property type="term" value="P:D-xylose catabolic process"/>
    <property type="evidence" value="ECO:0007669"/>
    <property type="project" value="UniProtKB-ARBA"/>
</dbReference>
<protein>
    <recommendedName>
        <fullName evidence="8">NADP-dependent oxidoreductase domain-containing protein</fullName>
    </recommendedName>
</protein>
<comment type="similarity">
    <text evidence="2">Belongs to the aldo/keto reductase family.</text>
</comment>
<evidence type="ECO:0000256" key="4">
    <source>
        <dbReference type="ARBA" id="ARBA00023002"/>
    </source>
</evidence>
<dbReference type="Gene3D" id="3.20.20.100">
    <property type="entry name" value="NADP-dependent oxidoreductase domain"/>
    <property type="match status" value="1"/>
</dbReference>
<evidence type="ECO:0000256" key="6">
    <source>
        <dbReference type="PIRSR" id="PIRSR000097-2"/>
    </source>
</evidence>
<dbReference type="PANTHER" id="PTHR11732">
    <property type="entry name" value="ALDO/KETO REDUCTASE"/>
    <property type="match status" value="1"/>
</dbReference>
<keyword evidence="10" id="KW-1185">Reference proteome</keyword>
<organism evidence="9 10">
    <name type="scientific">Phomopsis amygdali</name>
    <name type="common">Fusicoccum amygdali</name>
    <dbReference type="NCBI Taxonomy" id="1214568"/>
    <lineage>
        <taxon>Eukaryota</taxon>
        <taxon>Fungi</taxon>
        <taxon>Dikarya</taxon>
        <taxon>Ascomycota</taxon>
        <taxon>Pezizomycotina</taxon>
        <taxon>Sordariomycetes</taxon>
        <taxon>Sordariomycetidae</taxon>
        <taxon>Diaporthales</taxon>
        <taxon>Diaporthaceae</taxon>
        <taxon>Diaporthe</taxon>
    </lineage>
</organism>
<dbReference type="GO" id="GO:0006066">
    <property type="term" value="P:alcohol metabolic process"/>
    <property type="evidence" value="ECO:0007669"/>
    <property type="project" value="UniProtKB-ARBA"/>
</dbReference>
<dbReference type="PROSITE" id="PS00063">
    <property type="entry name" value="ALDOKETO_REDUCTASE_3"/>
    <property type="match status" value="1"/>
</dbReference>
<feature type="domain" description="NADP-dependent oxidoreductase" evidence="8">
    <location>
        <begin position="26"/>
        <end position="280"/>
    </location>
</feature>
<evidence type="ECO:0000259" key="8">
    <source>
        <dbReference type="Pfam" id="PF00248"/>
    </source>
</evidence>
<sequence>MSRIMAAVKNTTKTYTLNTGAQIPALGLGTWQSKPNEVKNAVEAALKAGYRHIDTAFAYGNEKEVGDGIKASGVPRSEIWLTTKLDNPWHKRVTEGFNKSLENLQTDYLDLYLMHWPSSTDPDDLKKHYPDWNFIDTWRELQKLLGTGKVKNIGVSNFDITNMEKLLNAESTKVTPAVNQIELHPCNPSPKLIEYLKSKNIHPSAYSPLGSTDSPLGKNEALLSIAKAKGKSPQHVLLVWGLQKGFSVLPKSVTESRIKANRELDGWSLTDEEVAALDGIKDRFKVCGDAWLPIRVFHGDDE</sequence>
<dbReference type="InterPro" id="IPR036812">
    <property type="entry name" value="NAD(P)_OxRdtase_dom_sf"/>
</dbReference>
<dbReference type="EMBL" id="JAUJFL010000001">
    <property type="protein sequence ID" value="KAK2614649.1"/>
    <property type="molecule type" value="Genomic_DNA"/>
</dbReference>
<dbReference type="PRINTS" id="PR00069">
    <property type="entry name" value="ALDKETRDTASE"/>
</dbReference>
<reference evidence="9" key="1">
    <citation type="submission" date="2023-06" db="EMBL/GenBank/DDBJ databases">
        <authorList>
            <person name="Noh H."/>
        </authorList>
    </citation>
    <scope>NUCLEOTIDE SEQUENCE</scope>
    <source>
        <strain evidence="9">DUCC20226</strain>
    </source>
</reference>
<dbReference type="PIRSF" id="PIRSF000097">
    <property type="entry name" value="AKR"/>
    <property type="match status" value="1"/>
</dbReference>
<comment type="subcellular location">
    <subcellularLocation>
        <location evidence="1">Cytoplasm</location>
    </subcellularLocation>
</comment>
<evidence type="ECO:0000313" key="9">
    <source>
        <dbReference type="EMBL" id="KAK2614649.1"/>
    </source>
</evidence>
<dbReference type="GO" id="GO:0005737">
    <property type="term" value="C:cytoplasm"/>
    <property type="evidence" value="ECO:0007669"/>
    <property type="project" value="UniProtKB-SubCell"/>
</dbReference>
<evidence type="ECO:0000256" key="7">
    <source>
        <dbReference type="PIRSR" id="PIRSR000097-3"/>
    </source>
</evidence>
<comment type="caution">
    <text evidence="9">The sequence shown here is derived from an EMBL/GenBank/DDBJ whole genome shotgun (WGS) entry which is preliminary data.</text>
</comment>
<name>A0AAD9SS28_PHOAM</name>
<dbReference type="AlphaFoldDB" id="A0AAD9SS28"/>
<keyword evidence="4" id="KW-0560">Oxidoreductase</keyword>
<dbReference type="FunFam" id="3.20.20.100:FF:000018">
    <property type="entry name" value="Glycerol dehydrogenase Gcy1"/>
    <property type="match status" value="1"/>
</dbReference>
<accession>A0AAD9SS28</accession>
<dbReference type="Pfam" id="PF00248">
    <property type="entry name" value="Aldo_ket_red"/>
    <property type="match status" value="1"/>
</dbReference>
<evidence type="ECO:0000313" key="10">
    <source>
        <dbReference type="Proteomes" id="UP001265746"/>
    </source>
</evidence>
<dbReference type="SUPFAM" id="SSF51430">
    <property type="entry name" value="NAD(P)-linked oxidoreductase"/>
    <property type="match status" value="1"/>
</dbReference>
<evidence type="ECO:0000256" key="2">
    <source>
        <dbReference type="ARBA" id="ARBA00007905"/>
    </source>
</evidence>
<dbReference type="GO" id="GO:0019568">
    <property type="term" value="P:arabinose catabolic process"/>
    <property type="evidence" value="ECO:0007669"/>
    <property type="project" value="UniProtKB-ARBA"/>
</dbReference>
<dbReference type="Proteomes" id="UP001265746">
    <property type="component" value="Unassembled WGS sequence"/>
</dbReference>
<dbReference type="InterPro" id="IPR023210">
    <property type="entry name" value="NADP_OxRdtase_dom"/>
</dbReference>
<evidence type="ECO:0000256" key="3">
    <source>
        <dbReference type="ARBA" id="ARBA00022490"/>
    </source>
</evidence>
<feature type="binding site" evidence="6">
    <location>
        <position position="115"/>
    </location>
    <ligand>
        <name>substrate</name>
    </ligand>
</feature>
<dbReference type="PROSITE" id="PS00062">
    <property type="entry name" value="ALDOKETO_REDUCTASE_2"/>
    <property type="match status" value="1"/>
</dbReference>
<dbReference type="GO" id="GO:0042180">
    <property type="term" value="P:ketone metabolic process"/>
    <property type="evidence" value="ECO:0007669"/>
    <property type="project" value="UniProtKB-ARBA"/>
</dbReference>
<feature type="site" description="Lowers pKa of active site Tyr" evidence="7">
    <location>
        <position position="84"/>
    </location>
</feature>
<dbReference type="PROSITE" id="PS00798">
    <property type="entry name" value="ALDOKETO_REDUCTASE_1"/>
    <property type="match status" value="1"/>
</dbReference>
<gene>
    <name evidence="9" type="ORF">N8I77_001456</name>
</gene>
<keyword evidence="3" id="KW-0963">Cytoplasm</keyword>
<feature type="active site" description="Proton donor" evidence="5">
    <location>
        <position position="59"/>
    </location>
</feature>
<proteinExistence type="inferred from homology"/>
<dbReference type="GO" id="GO:0004032">
    <property type="term" value="F:aldose reductase (NADPH) activity"/>
    <property type="evidence" value="ECO:0007669"/>
    <property type="project" value="UniProtKB-ARBA"/>
</dbReference>
<evidence type="ECO:0000256" key="5">
    <source>
        <dbReference type="PIRSR" id="PIRSR000097-1"/>
    </source>
</evidence>
<evidence type="ECO:0000256" key="1">
    <source>
        <dbReference type="ARBA" id="ARBA00004496"/>
    </source>
</evidence>
<dbReference type="GO" id="GO:0033554">
    <property type="term" value="P:cellular response to stress"/>
    <property type="evidence" value="ECO:0007669"/>
    <property type="project" value="UniProtKB-ARBA"/>
</dbReference>
<dbReference type="InterPro" id="IPR018170">
    <property type="entry name" value="Aldo/ket_reductase_CS"/>
</dbReference>